<accession>A0AAU7QWF4</accession>
<dbReference type="Gene3D" id="3.40.190.10">
    <property type="entry name" value="Periplasmic binding protein-like II"/>
    <property type="match status" value="2"/>
</dbReference>
<gene>
    <name evidence="6" type="ORF">ABIH81_19680</name>
</gene>
<proteinExistence type="inferred from homology"/>
<evidence type="ECO:0000256" key="3">
    <source>
        <dbReference type="ARBA" id="ARBA00022729"/>
    </source>
</evidence>
<dbReference type="PANTHER" id="PTHR30024:SF47">
    <property type="entry name" value="TAURINE-BINDING PERIPLASMIC PROTEIN"/>
    <property type="match status" value="1"/>
</dbReference>
<dbReference type="EMBL" id="CP157974">
    <property type="protein sequence ID" value="XBT79876.1"/>
    <property type="molecule type" value="Genomic_DNA"/>
</dbReference>
<name>A0AAU7QWF4_9ACTN</name>
<feature type="domain" description="SsuA/THI5-like" evidence="5">
    <location>
        <begin position="48"/>
        <end position="265"/>
    </location>
</feature>
<feature type="chain" id="PRO_5043694765" evidence="4">
    <location>
        <begin position="23"/>
        <end position="321"/>
    </location>
</feature>
<keyword evidence="3 4" id="KW-0732">Signal</keyword>
<dbReference type="PROSITE" id="PS51257">
    <property type="entry name" value="PROKAR_LIPOPROTEIN"/>
    <property type="match status" value="1"/>
</dbReference>
<evidence type="ECO:0000256" key="2">
    <source>
        <dbReference type="ARBA" id="ARBA00010742"/>
    </source>
</evidence>
<comment type="similarity">
    <text evidence="2">Belongs to the bacterial solute-binding protein SsuA/TauA family.</text>
</comment>
<evidence type="ECO:0000256" key="4">
    <source>
        <dbReference type="SAM" id="SignalP"/>
    </source>
</evidence>
<reference evidence="6" key="1">
    <citation type="submission" date="2024-06" db="EMBL/GenBank/DDBJ databases">
        <title>Micromonospora sp. strain HUAS YX12 genome sequences.</title>
        <authorList>
            <person name="Mo P."/>
        </authorList>
    </citation>
    <scope>NUCLEOTIDE SEQUENCE</scope>
    <source>
        <strain evidence="6">HUAS YX12</strain>
    </source>
</reference>
<organism evidence="6">
    <name type="scientific">Micromonospora sp. HUAS YX12</name>
    <dbReference type="NCBI Taxonomy" id="3156396"/>
    <lineage>
        <taxon>Bacteria</taxon>
        <taxon>Bacillati</taxon>
        <taxon>Actinomycetota</taxon>
        <taxon>Actinomycetes</taxon>
        <taxon>Micromonosporales</taxon>
        <taxon>Micromonosporaceae</taxon>
        <taxon>Micromonospora</taxon>
    </lineage>
</organism>
<dbReference type="SUPFAM" id="SSF53850">
    <property type="entry name" value="Periplasmic binding protein-like II"/>
    <property type="match status" value="1"/>
</dbReference>
<evidence type="ECO:0000313" key="6">
    <source>
        <dbReference type="EMBL" id="XBT79876.1"/>
    </source>
</evidence>
<dbReference type="PANTHER" id="PTHR30024">
    <property type="entry name" value="ALIPHATIC SULFONATES-BINDING PROTEIN-RELATED"/>
    <property type="match status" value="1"/>
</dbReference>
<dbReference type="InterPro" id="IPR015168">
    <property type="entry name" value="SsuA/THI5"/>
</dbReference>
<dbReference type="AlphaFoldDB" id="A0AAU7QWF4"/>
<evidence type="ECO:0000259" key="5">
    <source>
        <dbReference type="Pfam" id="PF09084"/>
    </source>
</evidence>
<comment type="subcellular location">
    <subcellularLocation>
        <location evidence="1">Periplasm</location>
    </subcellularLocation>
</comment>
<dbReference type="Pfam" id="PF09084">
    <property type="entry name" value="NMT1"/>
    <property type="match status" value="1"/>
</dbReference>
<protein>
    <submittedName>
        <fullName evidence="6">ABC transporter substrate-binding protein</fullName>
    </submittedName>
</protein>
<dbReference type="RefSeq" id="WP_349876367.1">
    <property type="nucleotide sequence ID" value="NZ_CP157974.1"/>
</dbReference>
<feature type="signal peptide" evidence="4">
    <location>
        <begin position="1"/>
        <end position="22"/>
    </location>
</feature>
<dbReference type="CDD" id="cd13652">
    <property type="entry name" value="PBP2_ThiY_THI5_like_1"/>
    <property type="match status" value="1"/>
</dbReference>
<sequence length="321" mass="33709">MRRLIVSAITTAALLTATAACGSDDGGAAGGKAGGPTKVKVGAIPIIDVAPLYLGREKGFFAEQNIEVEVVNTTGGAAAVPGVVSGEFDFAFGNVVSLIVAHSQNLPLKAIAEGNSSTGQQGKDFGGVVVPKDSPIKTAADLAGKTVAVNNLKNIGDTTVRASIRKAGGDPSNVKFVELPFPDMPAAVTSKRVDAAWIVEPFFTVTQDQGARVIASNFVDAAPNLTIAAYFTTEKTIQQKADLTKRFTAAIEKSLKYAQEHPDEARKVLLTYTKISPEAAEKITLPAWPTEINRESVQTLADMMLSDGLIKEKVDVSELLP</sequence>
<evidence type="ECO:0000256" key="1">
    <source>
        <dbReference type="ARBA" id="ARBA00004418"/>
    </source>
</evidence>
<dbReference type="GO" id="GO:0042597">
    <property type="term" value="C:periplasmic space"/>
    <property type="evidence" value="ECO:0007669"/>
    <property type="project" value="UniProtKB-SubCell"/>
</dbReference>